<keyword evidence="3" id="KW-1185">Reference proteome</keyword>
<dbReference type="RefSeq" id="WP_014456193.1">
    <property type="nucleotide sequence ID" value="NC_017098.1"/>
</dbReference>
<accession>H9UL17</accession>
<dbReference type="Proteomes" id="UP000007383">
    <property type="component" value="Chromosome"/>
</dbReference>
<sequence>MSKIIPFPGADETSGASGSDDTDTGDWYRGSSLGLTPEQLAVCLRSDSSDYRELVAVSTDLPPGAVQHTRIIRRVTQLLALCADDSPVRMTDRGYLPRSMVKTLAAQAYREADDGDLVGPRLAHREADLPELVRDRQLAELAGLLQIDQQRRALEITSVGKEIVEQQDWGRCYGLLLQAVLDNPGIFAEFDRIEDDGWLSFMTLLWLHLCREESPDVSGIFVWDLAWVSATVLGDSLDADPVESNLLETLRHVVELRFVQRFALPFGLLTEQDSLSPPAGLLPDNPQQPELFHRRRQLQRYCPTELLTTALHWRTQPPQRILLSDVEGALSMCQLAEQLDQSGYADYRARNLFLQSLARDPQLPEAYLGLAGRQYEPAAAEQIISLGIAACTPPDGAADSNLADLLPMILFRIRMRMIGRRYPEAEQDLRWLSSSGGHAVPGIQQLLFSCVIAQENIDQAELLLEEGFPHDSMEYHWNRVLIAYARGGAAQARPVLNAALQANPNIPELLYELRNLPDLVMDGAEPPPSSEAYAVLYLDAASDAWLSVKNARQWVMKQQRK</sequence>
<feature type="region of interest" description="Disordered" evidence="1">
    <location>
        <begin position="1"/>
        <end position="31"/>
    </location>
</feature>
<gene>
    <name evidence="2" type="ordered locus">Spiaf_2173</name>
</gene>
<proteinExistence type="predicted"/>
<dbReference type="AlphaFoldDB" id="H9UL17"/>
<protein>
    <recommendedName>
        <fullName evidence="4">Tetratricopeptide repeat protein</fullName>
    </recommendedName>
</protein>
<dbReference type="HOGENOM" id="CLU_485626_0_0_12"/>
<dbReference type="STRING" id="889378.Spiaf_2173"/>
<organism evidence="2 3">
    <name type="scientific">Spirochaeta africana (strain ATCC 700263 / DSM 8902 / Z-7692)</name>
    <dbReference type="NCBI Taxonomy" id="889378"/>
    <lineage>
        <taxon>Bacteria</taxon>
        <taxon>Pseudomonadati</taxon>
        <taxon>Spirochaetota</taxon>
        <taxon>Spirochaetia</taxon>
        <taxon>Spirochaetales</taxon>
        <taxon>Spirochaetaceae</taxon>
        <taxon>Spirochaeta</taxon>
    </lineage>
</organism>
<dbReference type="KEGG" id="sfc:Spiaf_2173"/>
<feature type="compositionally biased region" description="Low complexity" evidence="1">
    <location>
        <begin position="9"/>
        <end position="19"/>
    </location>
</feature>
<evidence type="ECO:0008006" key="4">
    <source>
        <dbReference type="Google" id="ProtNLM"/>
    </source>
</evidence>
<evidence type="ECO:0000313" key="2">
    <source>
        <dbReference type="EMBL" id="AFG38210.1"/>
    </source>
</evidence>
<name>H9UL17_SPIAZ</name>
<reference evidence="3" key="1">
    <citation type="journal article" date="2013" name="Stand. Genomic Sci.">
        <title>Complete genome sequence of the halophilic bacterium Spirochaeta africana type strain (Z-7692(T)) from the alkaline Lake Magadi in the East African Rift.</title>
        <authorList>
            <person name="Liolos K."/>
            <person name="Abt B."/>
            <person name="Scheuner C."/>
            <person name="Teshima H."/>
            <person name="Held B."/>
            <person name="Lapidus A."/>
            <person name="Nolan M."/>
            <person name="Lucas S."/>
            <person name="Deshpande S."/>
            <person name="Cheng J.F."/>
            <person name="Tapia R."/>
            <person name="Goodwin L.A."/>
            <person name="Pitluck S."/>
            <person name="Pagani I."/>
            <person name="Ivanova N."/>
            <person name="Mavromatis K."/>
            <person name="Mikhailova N."/>
            <person name="Huntemann M."/>
            <person name="Pati A."/>
            <person name="Chen A."/>
            <person name="Palaniappan K."/>
            <person name="Land M."/>
            <person name="Rohde M."/>
            <person name="Tindall B.J."/>
            <person name="Detter J.C."/>
            <person name="Goker M."/>
            <person name="Bristow J."/>
            <person name="Eisen J.A."/>
            <person name="Markowitz V."/>
            <person name="Hugenholtz P."/>
            <person name="Woyke T."/>
            <person name="Klenk H.P."/>
            <person name="Kyrpides N.C."/>
        </authorList>
    </citation>
    <scope>NUCLEOTIDE SEQUENCE</scope>
    <source>
        <strain evidence="3">ATCC 700263 / DSM 8902 / Z-7692</strain>
    </source>
</reference>
<dbReference type="Gene3D" id="1.25.40.10">
    <property type="entry name" value="Tetratricopeptide repeat domain"/>
    <property type="match status" value="1"/>
</dbReference>
<dbReference type="OrthoDB" id="9816539at2"/>
<dbReference type="EMBL" id="CP003282">
    <property type="protein sequence ID" value="AFG38210.1"/>
    <property type="molecule type" value="Genomic_DNA"/>
</dbReference>
<evidence type="ECO:0000256" key="1">
    <source>
        <dbReference type="SAM" id="MobiDB-lite"/>
    </source>
</evidence>
<evidence type="ECO:0000313" key="3">
    <source>
        <dbReference type="Proteomes" id="UP000007383"/>
    </source>
</evidence>
<dbReference type="InterPro" id="IPR011990">
    <property type="entry name" value="TPR-like_helical_dom_sf"/>
</dbReference>
<dbReference type="PATRIC" id="fig|889378.3.peg.2149"/>